<organism evidence="4 5">
    <name type="scientific">Fructobacillus pseudoficulneus</name>
    <dbReference type="NCBI Taxonomy" id="220714"/>
    <lineage>
        <taxon>Bacteria</taxon>
        <taxon>Bacillati</taxon>
        <taxon>Bacillota</taxon>
        <taxon>Bacilli</taxon>
        <taxon>Lactobacillales</taxon>
        <taxon>Lactobacillaceae</taxon>
        <taxon>Fructobacillus</taxon>
    </lineage>
</organism>
<dbReference type="Pfam" id="PF13673">
    <property type="entry name" value="Acetyltransf_10"/>
    <property type="match status" value="1"/>
</dbReference>
<name>A0A3F3GUI7_9LACO</name>
<dbReference type="PROSITE" id="PS51186">
    <property type="entry name" value="GNAT"/>
    <property type="match status" value="1"/>
</dbReference>
<dbReference type="AlphaFoldDB" id="A0A3F3GUI7"/>
<dbReference type="STRING" id="220714.SAMN05660469_0934"/>
<dbReference type="Proteomes" id="UP000061227">
    <property type="component" value="Unassembled WGS sequence"/>
</dbReference>
<reference evidence="4 5" key="1">
    <citation type="journal article" date="2015" name="BMC Genomics">
        <title>Comparative genomics of Fructobacillus spp. and Leuconostoc spp. reveals niche-specific evolution of Fructobacillus spp.</title>
        <authorList>
            <person name="Endo A."/>
            <person name="Tanizawa Y."/>
            <person name="Tanaka N."/>
            <person name="Maeno S."/>
            <person name="Kumar H."/>
            <person name="Shiwa Y."/>
            <person name="Okada S."/>
            <person name="Yoshikawa H."/>
            <person name="Dicks L."/>
            <person name="Nakagawa J."/>
            <person name="Arita M."/>
        </authorList>
    </citation>
    <scope>NUCLEOTIDE SEQUENCE [LARGE SCALE GENOMIC DNA]</scope>
    <source>
        <strain evidence="4 5">DSM 15468</strain>
    </source>
</reference>
<evidence type="ECO:0000256" key="2">
    <source>
        <dbReference type="ARBA" id="ARBA00023315"/>
    </source>
</evidence>
<sequence>MAITFGKPNEKDLDKIMNIENSGFSEAEAATRESMLERIKVIPDTFIVAYDEQNEPAGYIVGPASKDRFISDELFETSVPNLAEAPYQTVLSLVVSPNKQKMGIAGQLLQELAVVAKQQGRQLITLTCLENLVPFYQRNGYQVDGISDSQHAGETWYNMTKRL</sequence>
<dbReference type="InterPro" id="IPR000182">
    <property type="entry name" value="GNAT_dom"/>
</dbReference>
<protein>
    <recommendedName>
        <fullName evidence="3">N-acetyltransferase domain-containing protein</fullName>
    </recommendedName>
</protein>
<evidence type="ECO:0000313" key="4">
    <source>
        <dbReference type="EMBL" id="GAP03025.1"/>
    </source>
</evidence>
<keyword evidence="5" id="KW-1185">Reference proteome</keyword>
<proteinExistence type="predicted"/>
<dbReference type="InterPro" id="IPR016181">
    <property type="entry name" value="Acyl_CoA_acyltransferase"/>
</dbReference>
<keyword evidence="2" id="KW-0012">Acyltransferase</keyword>
<dbReference type="OrthoDB" id="5319888at2"/>
<dbReference type="PANTHER" id="PTHR10908">
    <property type="entry name" value="SEROTONIN N-ACETYLTRANSFERASE"/>
    <property type="match status" value="1"/>
</dbReference>
<evidence type="ECO:0000256" key="1">
    <source>
        <dbReference type="ARBA" id="ARBA00022679"/>
    </source>
</evidence>
<dbReference type="RefSeq" id="WP_059378265.1">
    <property type="nucleotide sequence ID" value="NZ_DF968066.1"/>
</dbReference>
<keyword evidence="1" id="KW-0808">Transferase</keyword>
<evidence type="ECO:0000313" key="5">
    <source>
        <dbReference type="Proteomes" id="UP000061227"/>
    </source>
</evidence>
<dbReference type="InterPro" id="IPR051635">
    <property type="entry name" value="SNAT-like"/>
</dbReference>
<feature type="domain" description="N-acetyltransferase" evidence="3">
    <location>
        <begin position="3"/>
        <end position="163"/>
    </location>
</feature>
<dbReference type="PANTHER" id="PTHR10908:SF0">
    <property type="entry name" value="SEROTONIN N-ACETYLTRANSFERASE"/>
    <property type="match status" value="1"/>
</dbReference>
<dbReference type="Gene3D" id="3.40.630.30">
    <property type="match status" value="1"/>
</dbReference>
<dbReference type="CDD" id="cd04301">
    <property type="entry name" value="NAT_SF"/>
    <property type="match status" value="1"/>
</dbReference>
<evidence type="ECO:0000259" key="3">
    <source>
        <dbReference type="PROSITE" id="PS51186"/>
    </source>
</evidence>
<dbReference type="SUPFAM" id="SSF55729">
    <property type="entry name" value="Acyl-CoA N-acyltransferases (Nat)"/>
    <property type="match status" value="1"/>
</dbReference>
<dbReference type="GO" id="GO:0008080">
    <property type="term" value="F:N-acetyltransferase activity"/>
    <property type="evidence" value="ECO:0007669"/>
    <property type="project" value="UniProtKB-ARBA"/>
</dbReference>
<gene>
    <name evidence="4" type="ORF">FPFC_040150</name>
</gene>
<dbReference type="EMBL" id="DF968066">
    <property type="protein sequence ID" value="GAP03025.1"/>
    <property type="molecule type" value="Genomic_DNA"/>
</dbReference>
<accession>A0A3F3GUI7</accession>